<dbReference type="Proteomes" id="UP000593892">
    <property type="component" value="Chromosome"/>
</dbReference>
<reference evidence="3 4" key="1">
    <citation type="submission" date="2020-10" db="EMBL/GenBank/DDBJ databases">
        <title>Complete genome sequence of Paludibaculum fermentans P105T, a facultatively anaerobic acidobacterium capable of dissimilatory Fe(III) reduction.</title>
        <authorList>
            <person name="Dedysh S.N."/>
            <person name="Beletsky A.V."/>
            <person name="Kulichevskaya I.S."/>
            <person name="Mardanov A.V."/>
            <person name="Ravin N.V."/>
        </authorList>
    </citation>
    <scope>NUCLEOTIDE SEQUENCE [LARGE SCALE GENOMIC DNA]</scope>
    <source>
        <strain evidence="3 4">P105</strain>
    </source>
</reference>
<feature type="transmembrane region" description="Helical" evidence="1">
    <location>
        <begin position="112"/>
        <end position="132"/>
    </location>
</feature>
<organism evidence="3 4">
    <name type="scientific">Paludibaculum fermentans</name>
    <dbReference type="NCBI Taxonomy" id="1473598"/>
    <lineage>
        <taxon>Bacteria</taxon>
        <taxon>Pseudomonadati</taxon>
        <taxon>Acidobacteriota</taxon>
        <taxon>Terriglobia</taxon>
        <taxon>Bryobacterales</taxon>
        <taxon>Bryobacteraceae</taxon>
        <taxon>Paludibaculum</taxon>
    </lineage>
</organism>
<dbReference type="InterPro" id="IPR052173">
    <property type="entry name" value="Beta-lactam_resp_regulator"/>
</dbReference>
<dbReference type="KEGG" id="pfer:IRI77_32275"/>
<dbReference type="Gene3D" id="3.30.2010.10">
    <property type="entry name" value="Metalloproteases ('zincins'), catalytic domain"/>
    <property type="match status" value="1"/>
</dbReference>
<keyword evidence="1" id="KW-0812">Transmembrane</keyword>
<dbReference type="CDD" id="cd07341">
    <property type="entry name" value="M56_BlaR1_MecR1_like"/>
    <property type="match status" value="1"/>
</dbReference>
<dbReference type="RefSeq" id="WP_194449058.1">
    <property type="nucleotide sequence ID" value="NZ_CP063849.1"/>
</dbReference>
<dbReference type="Pfam" id="PF12543">
    <property type="entry name" value="DUF3738"/>
    <property type="match status" value="1"/>
</dbReference>
<feature type="transmembrane region" description="Helical" evidence="1">
    <location>
        <begin position="20"/>
        <end position="38"/>
    </location>
</feature>
<dbReference type="PANTHER" id="PTHR34978">
    <property type="entry name" value="POSSIBLE SENSOR-TRANSDUCER PROTEIN BLAR"/>
    <property type="match status" value="1"/>
</dbReference>
<evidence type="ECO:0000256" key="1">
    <source>
        <dbReference type="SAM" id="Phobius"/>
    </source>
</evidence>
<proteinExistence type="predicted"/>
<dbReference type="EMBL" id="CP063849">
    <property type="protein sequence ID" value="QOY87389.1"/>
    <property type="molecule type" value="Genomic_DNA"/>
</dbReference>
<feature type="transmembrane region" description="Helical" evidence="1">
    <location>
        <begin position="319"/>
        <end position="340"/>
    </location>
</feature>
<accession>A0A7S7NQE2</accession>
<protein>
    <submittedName>
        <fullName evidence="3">TIGR03435 family protein</fullName>
    </submittedName>
</protein>
<feature type="transmembrane region" description="Helical" evidence="1">
    <location>
        <begin position="47"/>
        <end position="67"/>
    </location>
</feature>
<evidence type="ECO:0000259" key="2">
    <source>
        <dbReference type="Pfam" id="PF05569"/>
    </source>
</evidence>
<evidence type="ECO:0000313" key="4">
    <source>
        <dbReference type="Proteomes" id="UP000593892"/>
    </source>
</evidence>
<evidence type="ECO:0000313" key="3">
    <source>
        <dbReference type="EMBL" id="QOY87389.1"/>
    </source>
</evidence>
<dbReference type="InterPro" id="IPR008756">
    <property type="entry name" value="Peptidase_M56"/>
</dbReference>
<gene>
    <name evidence="3" type="ORF">IRI77_32275</name>
</gene>
<dbReference type="Pfam" id="PF05569">
    <property type="entry name" value="Peptidase_M56"/>
    <property type="match status" value="1"/>
</dbReference>
<dbReference type="PANTHER" id="PTHR34978:SF3">
    <property type="entry name" value="SLR0241 PROTEIN"/>
    <property type="match status" value="1"/>
</dbReference>
<dbReference type="NCBIfam" id="TIGR03435">
    <property type="entry name" value="Soli_TIGR03435"/>
    <property type="match status" value="1"/>
</dbReference>
<keyword evidence="1" id="KW-1133">Transmembrane helix</keyword>
<sequence length="601" mass="66213">MISEVLNLTKGAAWPALAHHLWQSTACLGLAVLLTSALRRNRAYIRYWVWLAASAKFLLPFSALVYLGERLGWRLTPVSSPLIYWFLEESSAGASSMVPALPPALQGAGAPILPLVFTGIWLLGAVCVLARWRSEWRRSRMVVREAVLLRTGSEWDALQRCRCLTSMSRSVELAISRSAIEPGVFGILRPTIILPEAILRRLTVEQLEAILSHELAHIRRRDNLLAAMHLSVEAVFWFHPLLWWVRTRLLVERERACDEAVLQSGRDPQAYAEAILVVCRFCLAAPAACVAGVTNADIRHRVERIMSNTIGEGLNLARRAMLTATAAVTLLAPIVIGLLTAPHSRAQLLAADASILPAFSFATIKPSGPETRLKVDFGPGGRLVISHATLRFLMKIAYDVGDNQILGGPKWLESRRFDLEAKPVPALGGDPRNMTEDERRAMHEQVRLRLQRLLSDRFHLRVRTEAKEMPIFALVAAKSGAKLRESQSAGQPEMKSGHGQYTGMRVSLEQFARFLSEGQTGRPVVDMTDLKGVFDIHLQWSPDPGQSLSALDATNATPPPADSGGVTIFTALQQQLGLKLEGRKSPSDCLFVVSADLPSEN</sequence>
<name>A0A7S7NQE2_PALFE</name>
<feature type="domain" description="Peptidase M56" evidence="2">
    <location>
        <begin position="28"/>
        <end position="304"/>
    </location>
</feature>
<dbReference type="InterPro" id="IPR017801">
    <property type="entry name" value="DUF3738"/>
</dbReference>
<dbReference type="AlphaFoldDB" id="A0A7S7NQE2"/>
<keyword evidence="4" id="KW-1185">Reference proteome</keyword>
<keyword evidence="1" id="KW-0472">Membrane</keyword>